<dbReference type="InterPro" id="IPR011042">
    <property type="entry name" value="6-blade_b-propeller_TolB-like"/>
</dbReference>
<dbReference type="AlphaFoldDB" id="A0AAW9SD61"/>
<evidence type="ECO:0000313" key="3">
    <source>
        <dbReference type="Proteomes" id="UP001403385"/>
    </source>
</evidence>
<evidence type="ECO:0000313" key="2">
    <source>
        <dbReference type="EMBL" id="MEN7550393.1"/>
    </source>
</evidence>
<dbReference type="InterPro" id="IPR011659">
    <property type="entry name" value="WD40"/>
</dbReference>
<dbReference type="RefSeq" id="WP_346823174.1">
    <property type="nucleotide sequence ID" value="NZ_JBDKWZ010000013.1"/>
</dbReference>
<dbReference type="Gene3D" id="2.120.10.30">
    <property type="entry name" value="TolB, C-terminal domain"/>
    <property type="match status" value="2"/>
</dbReference>
<organism evidence="2 3">
    <name type="scientific">Rapidithrix thailandica</name>
    <dbReference type="NCBI Taxonomy" id="413964"/>
    <lineage>
        <taxon>Bacteria</taxon>
        <taxon>Pseudomonadati</taxon>
        <taxon>Bacteroidota</taxon>
        <taxon>Cytophagia</taxon>
        <taxon>Cytophagales</taxon>
        <taxon>Flammeovirgaceae</taxon>
        <taxon>Rapidithrix</taxon>
    </lineage>
</organism>
<dbReference type="Proteomes" id="UP001403385">
    <property type="component" value="Unassembled WGS sequence"/>
</dbReference>
<dbReference type="SUPFAM" id="SSF82171">
    <property type="entry name" value="DPP6 N-terminal domain-like"/>
    <property type="match status" value="1"/>
</dbReference>
<keyword evidence="3" id="KW-1185">Reference proteome</keyword>
<dbReference type="PANTHER" id="PTHR36842">
    <property type="entry name" value="PROTEIN TOLB HOMOLOG"/>
    <property type="match status" value="1"/>
</dbReference>
<name>A0AAW9SD61_9BACT</name>
<dbReference type="Pfam" id="PF07676">
    <property type="entry name" value="PD40"/>
    <property type="match status" value="1"/>
</dbReference>
<comment type="caution">
    <text evidence="2">The sequence shown here is derived from an EMBL/GenBank/DDBJ whole genome shotgun (WGS) entry which is preliminary data.</text>
</comment>
<evidence type="ECO:0000256" key="1">
    <source>
        <dbReference type="ARBA" id="ARBA00009820"/>
    </source>
</evidence>
<protein>
    <submittedName>
        <fullName evidence="2">Uncharacterized protein</fullName>
    </submittedName>
</protein>
<accession>A0AAW9SD61</accession>
<proteinExistence type="inferred from homology"/>
<comment type="similarity">
    <text evidence="1">Belongs to the TolB family.</text>
</comment>
<gene>
    <name evidence="2" type="ORF">AAG747_20915</name>
</gene>
<dbReference type="PANTHER" id="PTHR36842:SF1">
    <property type="entry name" value="PROTEIN TOLB"/>
    <property type="match status" value="1"/>
</dbReference>
<dbReference type="EMBL" id="JBDKWZ010000013">
    <property type="protein sequence ID" value="MEN7550393.1"/>
    <property type="molecule type" value="Genomic_DNA"/>
</dbReference>
<sequence length="991" mass="113612">MKKIILILTVLGTIIWGQTIYAQTYPLGLNPLSLKWKQINTEKVQVVFPEGAETQGQRVVNIVHALYDQTGSIGDKNGKVSIFLHNRTTVSNGFVAMSPFRSELYLSPPQFSFLGTGNWLDLLTIHEYRHVQQNFNSRKGLSKLFYYTFGQNGWAFARAVALPRWFSEGDAVAMETALSHAGRGRAPQFDMEYRALLLNGKKYGYEKASAGSLKDFVPNHYNLGYYLTTYARREYGDEVWSKVVDGASRYKGLFYPLSHTLKKHTGLRTPQLYRATMEALETQWKEELNALNLTSSTPFNQKKKRTFTSYTLPVYLSNDRLLVEKDAFNEIRRFYQIDREGNEQALTAPGINIESNRTLSYAKGKITWAEIAYDERWANQSFSIIKTYDLQTGKKQKLTLQSRLFSPALSPDASQIAAVEVQEGSRYTLQLLDAQTGKVQKSLPNPDNLFFIHPAWMEDGQHVLVIAQQADGKQALMNVNIQTAQTERLTPFSHEQLSFPMHRGGYVYFSGAQTGIFNIFAFSLESRQLYQVTSTRLGAFHPTVSPDGKKLAYSEFTEQGYDIKEMPLSPEEWKSYQSSLTSSIDFYKPLVEQEGGNETISNAEESFEVKKYSKLSGLIYPHSLQPFFFHPDYSLELQFKNKFSTLQGAVGYQYNTNEESGGFYGNVAYGGWYPVLEAGFEYQNERNRDFPFLGEGTDGNGEPFAGLGVYSKEWKENDYYVGVTLPFNLTSGNHFGSLLLQGKYHTIETDYKDINARFNQREHRLRSGTFQALDFRLRFSRQQITATQHILPRFRQTLELEYKKTLQTEQNQGQVFRGTVGLYFPGLAKTHNLYLTGGYQKENFTDPYKFRNGFFYPRGYGSLWHDEIYRLSTNYTLPLWYPDVAIGSLAFIKRIYTNFFFDYSQATIHNIQAADLPNNTENFKNPEGFILGFDEQYRSVGVEIGFDFRALRLIDLGLGARYSYILDPAHRLFQMSNRHQFDFLILNLGVN</sequence>
<reference evidence="2 3" key="1">
    <citation type="submission" date="2024-04" db="EMBL/GenBank/DDBJ databases">
        <title>Novel genus in family Flammeovirgaceae.</title>
        <authorList>
            <person name="Nguyen T.H."/>
            <person name="Vuong T.Q."/>
            <person name="Le H."/>
            <person name="Kim S.-G."/>
        </authorList>
    </citation>
    <scope>NUCLEOTIDE SEQUENCE [LARGE SCALE GENOMIC DNA]</scope>
    <source>
        <strain evidence="2 3">JCM 23209</strain>
    </source>
</reference>